<name>A0ABQ6PMJ4_9BACT</name>
<evidence type="ECO:0000313" key="5">
    <source>
        <dbReference type="EMBL" id="GMQ29195.1"/>
    </source>
</evidence>
<keyword evidence="3" id="KW-1133">Transmembrane helix</keyword>
<dbReference type="PRINTS" id="PR00834">
    <property type="entry name" value="PROTEASES2C"/>
</dbReference>
<dbReference type="EMBL" id="BTPD01000005">
    <property type="protein sequence ID" value="GMQ29195.1"/>
    <property type="molecule type" value="Genomic_DNA"/>
</dbReference>
<keyword evidence="1" id="KW-0645">Protease</keyword>
<dbReference type="InterPro" id="IPR001478">
    <property type="entry name" value="PDZ"/>
</dbReference>
<proteinExistence type="predicted"/>
<dbReference type="InterPro" id="IPR001940">
    <property type="entry name" value="Peptidase_S1C"/>
</dbReference>
<dbReference type="Proteomes" id="UP001338309">
    <property type="component" value="Unassembled WGS sequence"/>
</dbReference>
<keyword evidence="3" id="KW-0472">Membrane</keyword>
<feature type="domain" description="PDZ" evidence="4">
    <location>
        <begin position="290"/>
        <end position="383"/>
    </location>
</feature>
<evidence type="ECO:0000256" key="3">
    <source>
        <dbReference type="SAM" id="Phobius"/>
    </source>
</evidence>
<evidence type="ECO:0000256" key="2">
    <source>
        <dbReference type="ARBA" id="ARBA00022801"/>
    </source>
</evidence>
<dbReference type="SUPFAM" id="SSF50156">
    <property type="entry name" value="PDZ domain-like"/>
    <property type="match status" value="1"/>
</dbReference>
<reference evidence="5 6" key="1">
    <citation type="submission" date="2023-08" db="EMBL/GenBank/DDBJ databases">
        <title>Draft genome sequence of Algoriphagus confluentis.</title>
        <authorList>
            <person name="Takatani N."/>
            <person name="Hosokawa M."/>
            <person name="Sawabe T."/>
        </authorList>
    </citation>
    <scope>NUCLEOTIDE SEQUENCE [LARGE SCALE GENOMIC DNA]</scope>
    <source>
        <strain evidence="5 6">NBRC 111222</strain>
    </source>
</reference>
<dbReference type="PANTHER" id="PTHR43343:SF3">
    <property type="entry name" value="PROTEASE DO-LIKE 8, CHLOROPLASTIC"/>
    <property type="match status" value="1"/>
</dbReference>
<dbReference type="Pfam" id="PF13365">
    <property type="entry name" value="Trypsin_2"/>
    <property type="match status" value="1"/>
</dbReference>
<evidence type="ECO:0000259" key="4">
    <source>
        <dbReference type="PROSITE" id="PS50106"/>
    </source>
</evidence>
<keyword evidence="6" id="KW-1185">Reference proteome</keyword>
<dbReference type="PROSITE" id="PS50106">
    <property type="entry name" value="PDZ"/>
    <property type="match status" value="1"/>
</dbReference>
<gene>
    <name evidence="5" type="ORF">Aconfl_18380</name>
</gene>
<dbReference type="SUPFAM" id="SSF50494">
    <property type="entry name" value="Trypsin-like serine proteases"/>
    <property type="match status" value="1"/>
</dbReference>
<dbReference type="Pfam" id="PF13180">
    <property type="entry name" value="PDZ_2"/>
    <property type="match status" value="1"/>
</dbReference>
<dbReference type="InterPro" id="IPR009003">
    <property type="entry name" value="Peptidase_S1_PA"/>
</dbReference>
<keyword evidence="2" id="KW-0378">Hydrolase</keyword>
<dbReference type="Gene3D" id="2.40.10.120">
    <property type="match status" value="1"/>
</dbReference>
<keyword evidence="3" id="KW-0812">Transmembrane</keyword>
<protein>
    <submittedName>
        <fullName evidence="5">Trypsin-like peptidase domain-containing protein</fullName>
    </submittedName>
</protein>
<dbReference type="InterPro" id="IPR051201">
    <property type="entry name" value="Chloro_Bact_Ser_Proteases"/>
</dbReference>
<evidence type="ECO:0000256" key="1">
    <source>
        <dbReference type="ARBA" id="ARBA00022670"/>
    </source>
</evidence>
<evidence type="ECO:0000313" key="6">
    <source>
        <dbReference type="Proteomes" id="UP001338309"/>
    </source>
</evidence>
<accession>A0ABQ6PMJ4</accession>
<feature type="transmembrane region" description="Helical" evidence="3">
    <location>
        <begin position="12"/>
        <end position="34"/>
    </location>
</feature>
<organism evidence="5 6">
    <name type="scientific">Algoriphagus confluentis</name>
    <dbReference type="NCBI Taxonomy" id="1697556"/>
    <lineage>
        <taxon>Bacteria</taxon>
        <taxon>Pseudomonadati</taxon>
        <taxon>Bacteroidota</taxon>
        <taxon>Cytophagia</taxon>
        <taxon>Cytophagales</taxon>
        <taxon>Cyclobacteriaceae</taxon>
        <taxon>Algoriphagus</taxon>
    </lineage>
</organism>
<dbReference type="PANTHER" id="PTHR43343">
    <property type="entry name" value="PEPTIDASE S12"/>
    <property type="match status" value="1"/>
</dbReference>
<comment type="caution">
    <text evidence="5">The sequence shown here is derived from an EMBL/GenBank/DDBJ whole genome shotgun (WGS) entry which is preliminary data.</text>
</comment>
<sequence length="504" mass="54310">MTVKYMSKRQFFLGMLMAALIGGVVAMAGVNFLLKPQSASSFDEKQQASFVNLLSGENFTVPDGINFVAAAQVVTPAVVHVKSQIAYTPRTGRDPIQEFFGFPDPRERQNPGGAMPMSSGSGVIISPDGYIVTNNHVIDGATKIDISLENNKRYEATLIGTDPTTDLALLKIDGKDLPFVRFGDSDQTSIGEWVLAVGNPFDLNSTVTAGIISAKARNIGILQGVENNLQIESFLQTDAVVNPGNSGGALVNLAGELIGINTAIATRTGTFSGYSFAVPSTLVKKVMDDLMKYGAVQRGLLGVNIQSVSPELADYLNKTFPVEQGVYVGGVNENSAGKEAGLQEGDIIISVDGRQVNNVAMLQEMVARKRPGDKVEVEYIRDGKTKKVTATLKNFSGDTNIIKREAPKSYAFEGIQFEDVKPSQKEQLNIAGGAVIKMNSNETWRKAGARNGFIITSVIADNGRSKITNAQELIDFLSDHQGEEIVVLGMFPDGTEYYFELELN</sequence>
<dbReference type="InterPro" id="IPR036034">
    <property type="entry name" value="PDZ_sf"/>
</dbReference>
<dbReference type="Gene3D" id="2.30.42.10">
    <property type="match status" value="1"/>
</dbReference>
<dbReference type="SMART" id="SM00228">
    <property type="entry name" value="PDZ"/>
    <property type="match status" value="1"/>
</dbReference>